<dbReference type="InterPro" id="IPR004364">
    <property type="entry name" value="Aa-tRNA-synt_II"/>
</dbReference>
<keyword evidence="5" id="KW-0067">ATP-binding</keyword>
<dbReference type="Pfam" id="PF01336">
    <property type="entry name" value="tRNA_anti-codon"/>
    <property type="match status" value="1"/>
</dbReference>
<keyword evidence="3" id="KW-0479">Metal-binding</keyword>
<sequence>MEVDEIKKIRLEKLQKIKEHNISPYGQKFTGSEAIAGVLDNFVEEKEVIVAGRIMANRAHGKVGFADIADQTGKIQLFIKIKELKVNDLEIMKVLDIGDIVGVKGTLFVTKMGQQTVRVSEITLLSKSLTTLPEKWHGLKDVDIRYRQRYVDLIANTDVRDVFIKRSKIVSYIRSFLDKQNFLEVETPMLQTLAGGARGKPFTSHHNAYDLEVFMRIAPELYLKRLLVGGLERVYEINRNFRNEGVSTRHNPEFTMLEVYQSYGDFTDMMKLTEDLISQLAKDITGSYKVKFGDKEIDFSTPWERRSFAGVVKEKFDINPEDDVNTMLEKVKAKKAGKIKIDKLTKSAVMKVVEDMLEEEEIINPVFFTDYFTFLCPLAKTNEDNPYISQRFEFFIAGMEVGNAYSELNDPQEQRARLLEDLDDDVETGNRSIDEDFITALEYGMPPAGGLGIGIDRLVMLLTDSPSIRDVILFPLMKPEQK</sequence>
<dbReference type="InterPro" id="IPR004365">
    <property type="entry name" value="NA-bd_OB_tRNA"/>
</dbReference>
<dbReference type="GO" id="GO:0046872">
    <property type="term" value="F:metal ion binding"/>
    <property type="evidence" value="ECO:0007669"/>
    <property type="project" value="UniProtKB-KW"/>
</dbReference>
<dbReference type="HAMAP" id="MF_00252">
    <property type="entry name" value="Lys_tRNA_synth_class2"/>
    <property type="match status" value="1"/>
</dbReference>
<proteinExistence type="inferred from homology"/>
<dbReference type="InterPro" id="IPR045864">
    <property type="entry name" value="aa-tRNA-synth_II/BPL/LPL"/>
</dbReference>
<dbReference type="Gene3D" id="3.30.930.10">
    <property type="entry name" value="Bira Bifunctional Protein, Domain 2"/>
    <property type="match status" value="1"/>
</dbReference>
<dbReference type="GO" id="GO:0005829">
    <property type="term" value="C:cytosol"/>
    <property type="evidence" value="ECO:0007669"/>
    <property type="project" value="TreeGrafter"/>
</dbReference>
<dbReference type="GO" id="GO:0006430">
    <property type="term" value="P:lysyl-tRNA aminoacylation"/>
    <property type="evidence" value="ECO:0007669"/>
    <property type="project" value="InterPro"/>
</dbReference>
<dbReference type="PANTHER" id="PTHR42918:SF15">
    <property type="entry name" value="LYSINE--TRNA LIGASE, CHLOROPLASTIC_MITOCHONDRIAL"/>
    <property type="match status" value="1"/>
</dbReference>
<dbReference type="CDD" id="cd00775">
    <property type="entry name" value="LysRS_core"/>
    <property type="match status" value="1"/>
</dbReference>
<evidence type="ECO:0000256" key="5">
    <source>
        <dbReference type="ARBA" id="ARBA00022840"/>
    </source>
</evidence>
<evidence type="ECO:0000256" key="2">
    <source>
        <dbReference type="ARBA" id="ARBA00022598"/>
    </source>
</evidence>
<dbReference type="GO" id="GO:0004824">
    <property type="term" value="F:lysine-tRNA ligase activity"/>
    <property type="evidence" value="ECO:0007669"/>
    <property type="project" value="UniProtKB-EC"/>
</dbReference>
<keyword evidence="2 9" id="KW-0436">Ligase</keyword>
<dbReference type="EC" id="6.1.1.6" evidence="1"/>
<dbReference type="InterPro" id="IPR002313">
    <property type="entry name" value="Lys-tRNA-ligase_II"/>
</dbReference>
<dbReference type="PANTHER" id="PTHR42918">
    <property type="entry name" value="LYSYL-TRNA SYNTHETASE"/>
    <property type="match status" value="1"/>
</dbReference>
<keyword evidence="6 9" id="KW-0030">Aminoacyl-tRNA synthetase</keyword>
<evidence type="ECO:0000256" key="4">
    <source>
        <dbReference type="ARBA" id="ARBA00022741"/>
    </source>
</evidence>
<protein>
    <recommendedName>
        <fullName evidence="1">lysine--tRNA ligase</fullName>
        <ecNumber evidence="1">6.1.1.6</ecNumber>
    </recommendedName>
</protein>
<feature type="domain" description="Aminoacyl-transfer RNA synthetases class-II family profile" evidence="8">
    <location>
        <begin position="166"/>
        <end position="479"/>
    </location>
</feature>
<dbReference type="SUPFAM" id="SSF50249">
    <property type="entry name" value="Nucleic acid-binding proteins"/>
    <property type="match status" value="1"/>
</dbReference>
<evidence type="ECO:0000259" key="8">
    <source>
        <dbReference type="PROSITE" id="PS50862"/>
    </source>
</evidence>
<dbReference type="PRINTS" id="PR00982">
    <property type="entry name" value="TRNASYNTHLYS"/>
</dbReference>
<evidence type="ECO:0000256" key="1">
    <source>
        <dbReference type="ARBA" id="ARBA00013166"/>
    </source>
</evidence>
<accession>A0A3B1DJW7</accession>
<comment type="catalytic activity">
    <reaction evidence="7">
        <text>tRNA(Lys) + L-lysine + ATP = L-lysyl-tRNA(Lys) + AMP + diphosphate</text>
        <dbReference type="Rhea" id="RHEA:20792"/>
        <dbReference type="Rhea" id="RHEA-COMP:9696"/>
        <dbReference type="Rhea" id="RHEA-COMP:9697"/>
        <dbReference type="ChEBI" id="CHEBI:30616"/>
        <dbReference type="ChEBI" id="CHEBI:32551"/>
        <dbReference type="ChEBI" id="CHEBI:33019"/>
        <dbReference type="ChEBI" id="CHEBI:78442"/>
        <dbReference type="ChEBI" id="CHEBI:78529"/>
        <dbReference type="ChEBI" id="CHEBI:456215"/>
        <dbReference type="EC" id="6.1.1.6"/>
    </reaction>
</comment>
<reference evidence="9" key="1">
    <citation type="submission" date="2018-06" db="EMBL/GenBank/DDBJ databases">
        <authorList>
            <person name="Zhirakovskaya E."/>
        </authorList>
    </citation>
    <scope>NUCLEOTIDE SEQUENCE</scope>
</reference>
<evidence type="ECO:0000256" key="3">
    <source>
        <dbReference type="ARBA" id="ARBA00022723"/>
    </source>
</evidence>
<dbReference type="Pfam" id="PF00152">
    <property type="entry name" value="tRNA-synt_2"/>
    <property type="match status" value="1"/>
</dbReference>
<dbReference type="InterPro" id="IPR012340">
    <property type="entry name" value="NA-bd_OB-fold"/>
</dbReference>
<evidence type="ECO:0000256" key="6">
    <source>
        <dbReference type="ARBA" id="ARBA00023146"/>
    </source>
</evidence>
<dbReference type="PROSITE" id="PS50862">
    <property type="entry name" value="AA_TRNA_LIGASE_II"/>
    <property type="match status" value="1"/>
</dbReference>
<evidence type="ECO:0000313" key="9">
    <source>
        <dbReference type="EMBL" id="VAX36344.1"/>
    </source>
</evidence>
<dbReference type="InterPro" id="IPR018149">
    <property type="entry name" value="Lys-tRNA-synth_II_C"/>
</dbReference>
<dbReference type="SUPFAM" id="SSF55681">
    <property type="entry name" value="Class II aaRS and biotin synthetases"/>
    <property type="match status" value="1"/>
</dbReference>
<organism evidence="9">
    <name type="scientific">hydrothermal vent metagenome</name>
    <dbReference type="NCBI Taxonomy" id="652676"/>
    <lineage>
        <taxon>unclassified sequences</taxon>
        <taxon>metagenomes</taxon>
        <taxon>ecological metagenomes</taxon>
    </lineage>
</organism>
<dbReference type="NCBIfam" id="NF001756">
    <property type="entry name" value="PRK00484.1"/>
    <property type="match status" value="1"/>
</dbReference>
<dbReference type="EMBL" id="UOGJ01000093">
    <property type="protein sequence ID" value="VAX36344.1"/>
    <property type="molecule type" value="Genomic_DNA"/>
</dbReference>
<dbReference type="GO" id="GO:0005524">
    <property type="term" value="F:ATP binding"/>
    <property type="evidence" value="ECO:0007669"/>
    <property type="project" value="UniProtKB-KW"/>
</dbReference>
<evidence type="ECO:0000256" key="7">
    <source>
        <dbReference type="ARBA" id="ARBA00048573"/>
    </source>
</evidence>
<dbReference type="AlphaFoldDB" id="A0A3B1DJW7"/>
<dbReference type="InterPro" id="IPR006195">
    <property type="entry name" value="aa-tRNA-synth_II"/>
</dbReference>
<gene>
    <name evidence="9" type="ORF">MNBD_UNCLBAC01-2058</name>
</gene>
<name>A0A3B1DJW7_9ZZZZ</name>
<dbReference type="NCBIfam" id="TIGR00499">
    <property type="entry name" value="lysS_bact"/>
    <property type="match status" value="1"/>
</dbReference>
<keyword evidence="4" id="KW-0547">Nucleotide-binding</keyword>
<dbReference type="GO" id="GO:0000049">
    <property type="term" value="F:tRNA binding"/>
    <property type="evidence" value="ECO:0007669"/>
    <property type="project" value="TreeGrafter"/>
</dbReference>
<dbReference type="InterPro" id="IPR044136">
    <property type="entry name" value="Lys-tRNA-ligase_II_N"/>
</dbReference>
<dbReference type="CDD" id="cd04322">
    <property type="entry name" value="LysRS_N"/>
    <property type="match status" value="1"/>
</dbReference>
<dbReference type="Gene3D" id="2.40.50.140">
    <property type="entry name" value="Nucleic acid-binding proteins"/>
    <property type="match status" value="1"/>
</dbReference>